<feature type="transmembrane region" description="Helical" evidence="8">
    <location>
        <begin position="709"/>
        <end position="729"/>
    </location>
</feature>
<dbReference type="Gene3D" id="3.40.50.300">
    <property type="entry name" value="P-loop containing nucleotide triphosphate hydrolases"/>
    <property type="match status" value="1"/>
</dbReference>
<dbReference type="GO" id="GO:0016020">
    <property type="term" value="C:membrane"/>
    <property type="evidence" value="ECO:0007669"/>
    <property type="project" value="UniProtKB-SubCell"/>
</dbReference>
<dbReference type="InterPro" id="IPR013525">
    <property type="entry name" value="ABC2_TM"/>
</dbReference>
<dbReference type="Pfam" id="PF00005">
    <property type="entry name" value="ABC_tran"/>
    <property type="match status" value="1"/>
</dbReference>
<gene>
    <name evidence="10" type="ORF">OM075_00935</name>
</gene>
<dbReference type="PROSITE" id="PS00211">
    <property type="entry name" value="ABC_TRANSPORTER_1"/>
    <property type="match status" value="1"/>
</dbReference>
<dbReference type="SUPFAM" id="SSF52540">
    <property type="entry name" value="P-loop containing nucleoside triphosphate hydrolases"/>
    <property type="match status" value="1"/>
</dbReference>
<feature type="transmembrane region" description="Helical" evidence="8">
    <location>
        <begin position="632"/>
        <end position="652"/>
    </location>
</feature>
<feature type="transmembrane region" description="Helical" evidence="8">
    <location>
        <begin position="592"/>
        <end position="612"/>
    </location>
</feature>
<name>A0AAE3M1G6_9BACT</name>
<feature type="transmembrane region" description="Helical" evidence="8">
    <location>
        <begin position="736"/>
        <end position="758"/>
    </location>
</feature>
<evidence type="ECO:0000256" key="6">
    <source>
        <dbReference type="ARBA" id="ARBA00022989"/>
    </source>
</evidence>
<feature type="transmembrane region" description="Helical" evidence="8">
    <location>
        <begin position="673"/>
        <end position="697"/>
    </location>
</feature>
<evidence type="ECO:0000313" key="10">
    <source>
        <dbReference type="EMBL" id="MCW3785005.1"/>
    </source>
</evidence>
<dbReference type="AlphaFoldDB" id="A0AAE3M1G6"/>
<dbReference type="GO" id="GO:0005524">
    <property type="term" value="F:ATP binding"/>
    <property type="evidence" value="ECO:0007669"/>
    <property type="project" value="UniProtKB-KW"/>
</dbReference>
<organism evidence="10 11">
    <name type="scientific">Plebeiibacterium sediminum</name>
    <dbReference type="NCBI Taxonomy" id="2992112"/>
    <lineage>
        <taxon>Bacteria</taxon>
        <taxon>Pseudomonadati</taxon>
        <taxon>Bacteroidota</taxon>
        <taxon>Bacteroidia</taxon>
        <taxon>Marinilabiliales</taxon>
        <taxon>Marinilabiliaceae</taxon>
        <taxon>Plebeiibacterium</taxon>
    </lineage>
</organism>
<evidence type="ECO:0000259" key="9">
    <source>
        <dbReference type="PROSITE" id="PS50893"/>
    </source>
</evidence>
<feature type="domain" description="ABC transporter" evidence="9">
    <location>
        <begin position="253"/>
        <end position="493"/>
    </location>
</feature>
<keyword evidence="5 10" id="KW-0067">ATP-binding</keyword>
<sequence length="1037" mass="119583">MSETLLDALMKLYALLTNVRKESRVDSARKLIEQELLHNFNREYVDQYLARFDFYIKQFHKYSYSPIQSEVERQSSDNYSQIDTICDELNKELEQESKIWVFVQLFEFIRQEEKISDIGEEVVDKLAHGMLIHPEDYQLLKAFILKGPMEVDTPEKVLVISGQENAPLPRFKHLYNPKQQIYVWVLYVESTHTFIFRYSGDRNLYLNGHKVDRNNAYILSVGSVIKTSRMAPVYYGKVAELFVQKVDKGRILLKARDVEYKFNDRQIGIHPFSFSGRSGQLVGIMGGSGTGKSTLLNVLNGSYKLSGGSIHINGLNIQEHKEALKGVIGYVPQEDLLIEELTVFENLFFNARLCFSDKTIEEIEELVDNAIKDFDLVEARNLVVGNPLNKILSGGQRKRLNIALELIREPSILFVDEPTSGLSSMDSEKVMVLLKRQTLKGKLVIINIHQPSSDLYKLLDKLLIIDKGGYIIFNGNPMDAIVYFKQKASYVNPEDSECYLCGNVKVEQPLRIIEARMVDAKGKLIRERKIKPIEWYENYQNDIESKFDWKKSKGPEKIEKLPHNLYNIPGRLQQFLIYTYRDGFSKWKDRQYMLINFLEAPILAIILGYFTKYISGTAADPTQYVFSENDNIAAYLFMAVVVALFLGLNVSAEEIIKDRKLLQREKFLNLSRSGYLNSKIVIMFTISAVQTLSLVLIGNSILEIKGLNFSYWMILFSTACFSNMLGLNISSGLKSVVAIYILIPLILVPQLLFSGVIVDFNKLHKTMLTSEYVPRIGDMMTSRWAYEALAVNQFENNKYEKHFFADEQKISEASYYYSLLLPRLKQHNHKSEKSFLEGDSDVAKANYDVVVNEIQKMNNLGDAEVSKLISKGIVEYSEVGFKQIDLLLDKLVIYYQDQYKIYKKHKDDTYKELVESLGSTEAVFNLKQEYHNDKLSSLLHNKAELKQLVLTPTTGYVPQKDPVLRNGASKWGRSHFFAPAKQFGGFTIPTPFFNVMAIWLSTILLYFTLYFDLLRHVIRYFEKFRLRKAFTRQINKI</sequence>
<evidence type="ECO:0000256" key="1">
    <source>
        <dbReference type="ARBA" id="ARBA00004141"/>
    </source>
</evidence>
<evidence type="ECO:0000313" key="11">
    <source>
        <dbReference type="Proteomes" id="UP001209229"/>
    </source>
</evidence>
<dbReference type="InterPro" id="IPR003593">
    <property type="entry name" value="AAA+_ATPase"/>
</dbReference>
<comment type="caution">
    <text evidence="10">The sequence shown here is derived from an EMBL/GenBank/DDBJ whole genome shotgun (WGS) entry which is preliminary data.</text>
</comment>
<dbReference type="Pfam" id="PF01061">
    <property type="entry name" value="ABC2_membrane"/>
    <property type="match status" value="1"/>
</dbReference>
<dbReference type="GO" id="GO:0140359">
    <property type="term" value="F:ABC-type transporter activity"/>
    <property type="evidence" value="ECO:0007669"/>
    <property type="project" value="InterPro"/>
</dbReference>
<dbReference type="InterPro" id="IPR027417">
    <property type="entry name" value="P-loop_NTPase"/>
</dbReference>
<proteinExistence type="predicted"/>
<keyword evidence="11" id="KW-1185">Reference proteome</keyword>
<dbReference type="RefSeq" id="WP_301188576.1">
    <property type="nucleotide sequence ID" value="NZ_JAPDPJ010000001.1"/>
</dbReference>
<evidence type="ECO:0000256" key="4">
    <source>
        <dbReference type="ARBA" id="ARBA00022741"/>
    </source>
</evidence>
<evidence type="ECO:0000256" key="5">
    <source>
        <dbReference type="ARBA" id="ARBA00022840"/>
    </source>
</evidence>
<keyword evidence="2" id="KW-0813">Transport</keyword>
<feature type="transmembrane region" description="Helical" evidence="8">
    <location>
        <begin position="996"/>
        <end position="1018"/>
    </location>
</feature>
<dbReference type="Proteomes" id="UP001209229">
    <property type="component" value="Unassembled WGS sequence"/>
</dbReference>
<dbReference type="InterPro" id="IPR003439">
    <property type="entry name" value="ABC_transporter-like_ATP-bd"/>
</dbReference>
<evidence type="ECO:0000256" key="8">
    <source>
        <dbReference type="SAM" id="Phobius"/>
    </source>
</evidence>
<dbReference type="InterPro" id="IPR017871">
    <property type="entry name" value="ABC_transporter-like_CS"/>
</dbReference>
<comment type="subcellular location">
    <subcellularLocation>
        <location evidence="1">Membrane</location>
        <topology evidence="1">Multi-pass membrane protein</topology>
    </subcellularLocation>
</comment>
<dbReference type="SMART" id="SM00382">
    <property type="entry name" value="AAA"/>
    <property type="match status" value="1"/>
</dbReference>
<accession>A0AAE3M1G6</accession>
<evidence type="ECO:0000256" key="3">
    <source>
        <dbReference type="ARBA" id="ARBA00022692"/>
    </source>
</evidence>
<keyword evidence="3 8" id="KW-0812">Transmembrane</keyword>
<dbReference type="PANTHER" id="PTHR48041:SF139">
    <property type="entry name" value="PROTEIN SCARLET"/>
    <property type="match status" value="1"/>
</dbReference>
<dbReference type="InterPro" id="IPR050352">
    <property type="entry name" value="ABCG_transporters"/>
</dbReference>
<evidence type="ECO:0000256" key="2">
    <source>
        <dbReference type="ARBA" id="ARBA00022448"/>
    </source>
</evidence>
<protein>
    <submittedName>
        <fullName evidence="10">ATP-binding cassette domain-containing protein</fullName>
    </submittedName>
</protein>
<dbReference type="PANTHER" id="PTHR48041">
    <property type="entry name" value="ABC TRANSPORTER G FAMILY MEMBER 28"/>
    <property type="match status" value="1"/>
</dbReference>
<dbReference type="GO" id="GO:0016887">
    <property type="term" value="F:ATP hydrolysis activity"/>
    <property type="evidence" value="ECO:0007669"/>
    <property type="project" value="InterPro"/>
</dbReference>
<evidence type="ECO:0000256" key="7">
    <source>
        <dbReference type="ARBA" id="ARBA00023136"/>
    </source>
</evidence>
<keyword evidence="6 8" id="KW-1133">Transmembrane helix</keyword>
<keyword evidence="7 8" id="KW-0472">Membrane</keyword>
<dbReference type="PROSITE" id="PS50893">
    <property type="entry name" value="ABC_TRANSPORTER_2"/>
    <property type="match status" value="1"/>
</dbReference>
<keyword evidence="4" id="KW-0547">Nucleotide-binding</keyword>
<dbReference type="EMBL" id="JAPDPJ010000001">
    <property type="protein sequence ID" value="MCW3785005.1"/>
    <property type="molecule type" value="Genomic_DNA"/>
</dbReference>
<reference evidence="10" key="1">
    <citation type="submission" date="2022-10" db="EMBL/GenBank/DDBJ databases">
        <authorList>
            <person name="Yu W.X."/>
        </authorList>
    </citation>
    <scope>NUCLEOTIDE SEQUENCE</scope>
    <source>
        <strain evidence="10">AAT</strain>
    </source>
</reference>